<comment type="caution">
    <text evidence="1">The sequence shown here is derived from an EMBL/GenBank/DDBJ whole genome shotgun (WGS) entry which is preliminary data.</text>
</comment>
<proteinExistence type="predicted"/>
<accession>A0A1G2G151</accession>
<evidence type="ECO:0000313" key="2">
    <source>
        <dbReference type="Proteomes" id="UP000177785"/>
    </source>
</evidence>
<sequence>MITLRTAMHKKLRHAIKFSFRPNNTVVVSEPVYIGSEQGKTIQRHAVDGVRTILKGISECACKVDVHIGAHHGKAHSAGWVEAYDKAHLDTVENILKRALTAAKAFAHSYPQSSFAFHVTQTIEITEVVTGTVH</sequence>
<dbReference type="EMBL" id="MHNL01000032">
    <property type="protein sequence ID" value="OGZ43590.1"/>
    <property type="molecule type" value="Genomic_DNA"/>
</dbReference>
<reference evidence="1 2" key="1">
    <citation type="journal article" date="2016" name="Nat. Commun.">
        <title>Thousands of microbial genomes shed light on interconnected biogeochemical processes in an aquifer system.</title>
        <authorList>
            <person name="Anantharaman K."/>
            <person name="Brown C.T."/>
            <person name="Hug L.A."/>
            <person name="Sharon I."/>
            <person name="Castelle C.J."/>
            <person name="Probst A.J."/>
            <person name="Thomas B.C."/>
            <person name="Singh A."/>
            <person name="Wilkins M.J."/>
            <person name="Karaoz U."/>
            <person name="Brodie E.L."/>
            <person name="Williams K.H."/>
            <person name="Hubbard S.S."/>
            <person name="Banfield J.F."/>
        </authorList>
    </citation>
    <scope>NUCLEOTIDE SEQUENCE [LARGE SCALE GENOMIC DNA]</scope>
</reference>
<dbReference type="Proteomes" id="UP000177785">
    <property type="component" value="Unassembled WGS sequence"/>
</dbReference>
<dbReference type="AlphaFoldDB" id="A0A1G2G151"/>
<organism evidence="1 2">
    <name type="scientific">Candidatus Ryanbacteria bacterium RIFCSPHIGHO2_01_FULL_48_27</name>
    <dbReference type="NCBI Taxonomy" id="1802115"/>
    <lineage>
        <taxon>Bacteria</taxon>
        <taxon>Candidatus Ryaniibacteriota</taxon>
    </lineage>
</organism>
<protein>
    <submittedName>
        <fullName evidence="1">Uncharacterized protein</fullName>
    </submittedName>
</protein>
<gene>
    <name evidence="1" type="ORF">A2756_04745</name>
</gene>
<evidence type="ECO:0000313" key="1">
    <source>
        <dbReference type="EMBL" id="OGZ43590.1"/>
    </source>
</evidence>
<name>A0A1G2G151_9BACT</name>